<evidence type="ECO:0000313" key="1">
    <source>
        <dbReference type="EMBL" id="OGD69200.1"/>
    </source>
</evidence>
<accession>A0A1F5EPE3</accession>
<dbReference type="Proteomes" id="UP000185891">
    <property type="component" value="Unassembled WGS sequence"/>
</dbReference>
<proteinExistence type="predicted"/>
<name>A0A1F5EPE3_9BACT</name>
<dbReference type="EMBL" id="MFAA01000013">
    <property type="protein sequence ID" value="OGD69200.1"/>
    <property type="molecule type" value="Genomic_DNA"/>
</dbReference>
<sequence length="60" mass="7000">MIHAMIINSIFRNIKNVFCFLIPPLPPPVPVWGKSKLFPWATIEEILDRRKKLVLKMKGI</sequence>
<protein>
    <submittedName>
        <fullName evidence="1">Uncharacterized protein</fullName>
    </submittedName>
</protein>
<dbReference type="AlphaFoldDB" id="A0A1F5EPE3"/>
<comment type="caution">
    <text evidence="1">The sequence shown here is derived from an EMBL/GenBank/DDBJ whole genome shotgun (WGS) entry which is preliminary data.</text>
</comment>
<gene>
    <name evidence="1" type="ORF">A3E89_01655</name>
</gene>
<reference evidence="1 2" key="1">
    <citation type="journal article" date="2016" name="Nat. Commun.">
        <title>Thousands of microbial genomes shed light on interconnected biogeochemical processes in an aquifer system.</title>
        <authorList>
            <person name="Anantharaman K."/>
            <person name="Brown C.T."/>
            <person name="Hug L.A."/>
            <person name="Sharon I."/>
            <person name="Castelle C.J."/>
            <person name="Probst A.J."/>
            <person name="Thomas B.C."/>
            <person name="Singh A."/>
            <person name="Wilkins M.J."/>
            <person name="Karaoz U."/>
            <person name="Brodie E.L."/>
            <person name="Williams K.H."/>
            <person name="Hubbard S.S."/>
            <person name="Banfield J.F."/>
        </authorList>
    </citation>
    <scope>NUCLEOTIDE SEQUENCE [LARGE SCALE GENOMIC DNA]</scope>
</reference>
<evidence type="ECO:0000313" key="2">
    <source>
        <dbReference type="Proteomes" id="UP000185891"/>
    </source>
</evidence>
<organism evidence="1 2">
    <name type="scientific">Candidatus Campbellbacteria bacterium RIFCSPHIGHO2_12_FULL_35_10</name>
    <dbReference type="NCBI Taxonomy" id="1797578"/>
    <lineage>
        <taxon>Bacteria</taxon>
        <taxon>Candidatus Campbelliibacteriota</taxon>
    </lineage>
</organism>